<dbReference type="InterPro" id="IPR027417">
    <property type="entry name" value="P-loop_NTPase"/>
</dbReference>
<dbReference type="GO" id="GO:0015807">
    <property type="term" value="P:L-amino acid transport"/>
    <property type="evidence" value="ECO:0007669"/>
    <property type="project" value="TreeGrafter"/>
</dbReference>
<protein>
    <submittedName>
        <fullName evidence="7">Unannotated protein</fullName>
    </submittedName>
</protein>
<dbReference type="PROSITE" id="PS00211">
    <property type="entry name" value="ABC_TRANSPORTER_1"/>
    <property type="match status" value="1"/>
</dbReference>
<evidence type="ECO:0000256" key="2">
    <source>
        <dbReference type="ARBA" id="ARBA00022448"/>
    </source>
</evidence>
<evidence type="ECO:0000256" key="3">
    <source>
        <dbReference type="ARBA" id="ARBA00022741"/>
    </source>
</evidence>
<keyword evidence="5" id="KW-0029">Amino-acid transport</keyword>
<evidence type="ECO:0000313" key="7">
    <source>
        <dbReference type="EMBL" id="CAB4976270.1"/>
    </source>
</evidence>
<dbReference type="GO" id="GO:0015658">
    <property type="term" value="F:branched-chain amino acid transmembrane transporter activity"/>
    <property type="evidence" value="ECO:0007669"/>
    <property type="project" value="TreeGrafter"/>
</dbReference>
<dbReference type="SUPFAM" id="SSF52540">
    <property type="entry name" value="P-loop containing nucleoside triphosphate hydrolases"/>
    <property type="match status" value="1"/>
</dbReference>
<dbReference type="Gene3D" id="3.40.50.300">
    <property type="entry name" value="P-loop containing nucleotide triphosphate hydrolases"/>
    <property type="match status" value="1"/>
</dbReference>
<dbReference type="InterPro" id="IPR003439">
    <property type="entry name" value="ABC_transporter-like_ATP-bd"/>
</dbReference>
<dbReference type="PANTHER" id="PTHR43820:SF4">
    <property type="entry name" value="HIGH-AFFINITY BRANCHED-CHAIN AMINO ACID TRANSPORT ATP-BINDING PROTEIN LIVF"/>
    <property type="match status" value="1"/>
</dbReference>
<dbReference type="EMBL" id="CAFBNE010000270">
    <property type="protein sequence ID" value="CAB4976270.1"/>
    <property type="molecule type" value="Genomic_DNA"/>
</dbReference>
<dbReference type="SMART" id="SM00382">
    <property type="entry name" value="AAA"/>
    <property type="match status" value="1"/>
</dbReference>
<dbReference type="Pfam" id="PF00005">
    <property type="entry name" value="ABC_tran"/>
    <property type="match status" value="1"/>
</dbReference>
<keyword evidence="3" id="KW-0547">Nucleotide-binding</keyword>
<dbReference type="InterPro" id="IPR052156">
    <property type="entry name" value="BCAA_Transport_ATP-bd_LivF"/>
</dbReference>
<evidence type="ECO:0000256" key="1">
    <source>
        <dbReference type="ARBA" id="ARBA00005417"/>
    </source>
</evidence>
<dbReference type="PROSITE" id="PS50893">
    <property type="entry name" value="ABC_TRANSPORTER_2"/>
    <property type="match status" value="1"/>
</dbReference>
<sequence>MLETKSLAAWYGQTQAIFDVTISVRPGEVLALVGTNGAGKSTTVKAILGLVRSSGSVIVDGDSIGSWPTHRRVKQGDIAVLHESRNLFGELSVKENLLLGMERSAAAEIAEVEAIFPIITERMHELVGSLSGGQRQLVALGRALLSRPRYLILDEPSLGLSPASVEIVYGAIEQFTSRNVGVLLIEQNIHRAAKAASWLQLLTIGRSGAPVPASDSAQVEQLMDAAFGATA</sequence>
<evidence type="ECO:0000256" key="5">
    <source>
        <dbReference type="ARBA" id="ARBA00022970"/>
    </source>
</evidence>
<name>A0A6J7M5B6_9ZZZZ</name>
<proteinExistence type="inferred from homology"/>
<dbReference type="InterPro" id="IPR017871">
    <property type="entry name" value="ABC_transporter-like_CS"/>
</dbReference>
<dbReference type="GO" id="GO:0016887">
    <property type="term" value="F:ATP hydrolysis activity"/>
    <property type="evidence" value="ECO:0007669"/>
    <property type="project" value="InterPro"/>
</dbReference>
<gene>
    <name evidence="7" type="ORF">UFOPK3772_03705</name>
</gene>
<dbReference type="PANTHER" id="PTHR43820">
    <property type="entry name" value="HIGH-AFFINITY BRANCHED-CHAIN AMINO ACID TRANSPORT ATP-BINDING PROTEIN LIVF"/>
    <property type="match status" value="1"/>
</dbReference>
<evidence type="ECO:0000259" key="6">
    <source>
        <dbReference type="PROSITE" id="PS50893"/>
    </source>
</evidence>
<comment type="similarity">
    <text evidence="1">Belongs to the ABC transporter superfamily.</text>
</comment>
<accession>A0A6J7M5B6</accession>
<keyword evidence="2" id="KW-0813">Transport</keyword>
<keyword evidence="4" id="KW-0067">ATP-binding</keyword>
<dbReference type="AlphaFoldDB" id="A0A6J7M5B6"/>
<organism evidence="7">
    <name type="scientific">freshwater metagenome</name>
    <dbReference type="NCBI Taxonomy" id="449393"/>
    <lineage>
        <taxon>unclassified sequences</taxon>
        <taxon>metagenomes</taxon>
        <taxon>ecological metagenomes</taxon>
    </lineage>
</organism>
<reference evidence="7" key="1">
    <citation type="submission" date="2020-05" db="EMBL/GenBank/DDBJ databases">
        <authorList>
            <person name="Chiriac C."/>
            <person name="Salcher M."/>
            <person name="Ghai R."/>
            <person name="Kavagutti S V."/>
        </authorList>
    </citation>
    <scope>NUCLEOTIDE SEQUENCE</scope>
</reference>
<dbReference type="GO" id="GO:0005524">
    <property type="term" value="F:ATP binding"/>
    <property type="evidence" value="ECO:0007669"/>
    <property type="project" value="UniProtKB-KW"/>
</dbReference>
<evidence type="ECO:0000256" key="4">
    <source>
        <dbReference type="ARBA" id="ARBA00022840"/>
    </source>
</evidence>
<dbReference type="InterPro" id="IPR003593">
    <property type="entry name" value="AAA+_ATPase"/>
</dbReference>
<feature type="domain" description="ABC transporter" evidence="6">
    <location>
        <begin position="2"/>
        <end position="229"/>
    </location>
</feature>